<keyword evidence="2" id="KW-1185">Reference proteome</keyword>
<dbReference type="AlphaFoldDB" id="A0A087V100"/>
<accession>A0A087V100</accession>
<name>A0A087V100_STEMI</name>
<sequence length="70" mass="8439">MAWHIFRNFKGCSFFHCELRITKTTDAQSTDTGLLLYSSLLKFFIQETKHVIFCEEFIRFFIFLGMRGRY</sequence>
<reference evidence="1 2" key="1">
    <citation type="submission" date="2013-11" db="EMBL/GenBank/DDBJ databases">
        <title>Genome sequencing of Stegodyphus mimosarum.</title>
        <authorList>
            <person name="Bechsgaard J."/>
        </authorList>
    </citation>
    <scope>NUCLEOTIDE SEQUENCE [LARGE SCALE GENOMIC DNA]</scope>
</reference>
<protein>
    <submittedName>
        <fullName evidence="1">Uncharacterized protein</fullName>
    </submittedName>
</protein>
<evidence type="ECO:0000313" key="2">
    <source>
        <dbReference type="Proteomes" id="UP000054359"/>
    </source>
</evidence>
<gene>
    <name evidence="1" type="ORF">X975_07035</name>
</gene>
<feature type="non-terminal residue" evidence="1">
    <location>
        <position position="70"/>
    </location>
</feature>
<evidence type="ECO:0000313" key="1">
    <source>
        <dbReference type="EMBL" id="KFM83289.1"/>
    </source>
</evidence>
<organism evidence="1 2">
    <name type="scientific">Stegodyphus mimosarum</name>
    <name type="common">African social velvet spider</name>
    <dbReference type="NCBI Taxonomy" id="407821"/>
    <lineage>
        <taxon>Eukaryota</taxon>
        <taxon>Metazoa</taxon>
        <taxon>Ecdysozoa</taxon>
        <taxon>Arthropoda</taxon>
        <taxon>Chelicerata</taxon>
        <taxon>Arachnida</taxon>
        <taxon>Araneae</taxon>
        <taxon>Araneomorphae</taxon>
        <taxon>Entelegynae</taxon>
        <taxon>Eresoidea</taxon>
        <taxon>Eresidae</taxon>
        <taxon>Stegodyphus</taxon>
    </lineage>
</organism>
<dbReference type="EMBL" id="KL816859">
    <property type="protein sequence ID" value="KFM83289.1"/>
    <property type="molecule type" value="Genomic_DNA"/>
</dbReference>
<proteinExistence type="predicted"/>
<dbReference type="Proteomes" id="UP000054359">
    <property type="component" value="Unassembled WGS sequence"/>
</dbReference>